<organism evidence="2 3">
    <name type="scientific">Drosophila lebanonensis</name>
    <name type="common">Fruit fly</name>
    <name type="synonym">Scaptodrosophila lebanonensis</name>
    <dbReference type="NCBI Taxonomy" id="7225"/>
    <lineage>
        <taxon>Eukaryota</taxon>
        <taxon>Metazoa</taxon>
        <taxon>Ecdysozoa</taxon>
        <taxon>Arthropoda</taxon>
        <taxon>Hexapoda</taxon>
        <taxon>Insecta</taxon>
        <taxon>Pterygota</taxon>
        <taxon>Neoptera</taxon>
        <taxon>Endopterygota</taxon>
        <taxon>Diptera</taxon>
        <taxon>Brachycera</taxon>
        <taxon>Muscomorpha</taxon>
        <taxon>Ephydroidea</taxon>
        <taxon>Drosophilidae</taxon>
        <taxon>Scaptodrosophila</taxon>
    </lineage>
</organism>
<feature type="signal peptide" evidence="1">
    <location>
        <begin position="1"/>
        <end position="22"/>
    </location>
</feature>
<dbReference type="OrthoDB" id="7996686at2759"/>
<dbReference type="AlphaFoldDB" id="A0A6J2UHQ0"/>
<dbReference type="Proteomes" id="UP000504634">
    <property type="component" value="Unplaced"/>
</dbReference>
<keyword evidence="2" id="KW-1185">Reference proteome</keyword>
<evidence type="ECO:0000256" key="1">
    <source>
        <dbReference type="SAM" id="SignalP"/>
    </source>
</evidence>
<dbReference type="RefSeq" id="XP_030387839.1">
    <property type="nucleotide sequence ID" value="XM_030531979.1"/>
</dbReference>
<dbReference type="GeneID" id="115634319"/>
<evidence type="ECO:0000313" key="2">
    <source>
        <dbReference type="Proteomes" id="UP000504634"/>
    </source>
</evidence>
<gene>
    <name evidence="3" type="primary">LOC115634319</name>
</gene>
<protein>
    <submittedName>
        <fullName evidence="3">Uncharacterized protein LOC115634319</fullName>
    </submittedName>
</protein>
<evidence type="ECO:0000313" key="3">
    <source>
        <dbReference type="RefSeq" id="XP_030387839.1"/>
    </source>
</evidence>
<reference evidence="3" key="1">
    <citation type="submission" date="2025-08" db="UniProtKB">
        <authorList>
            <consortium name="RefSeq"/>
        </authorList>
    </citation>
    <scope>IDENTIFICATION</scope>
    <source>
        <strain evidence="3">11010-0011.00</strain>
        <tissue evidence="3">Whole body</tissue>
    </source>
</reference>
<sequence length="101" mass="11722">MFSSMLILSLLTCVVIFQNCHASPREGIQSLEPEAEMVLQRPTLENLYKSESALHRLKRALQDLSYDEPTDDMEFAEINVFRPLFSYRFSKVKARPQQLGR</sequence>
<proteinExistence type="predicted"/>
<keyword evidence="1" id="KW-0732">Signal</keyword>
<feature type="chain" id="PRO_5027054589" evidence="1">
    <location>
        <begin position="23"/>
        <end position="101"/>
    </location>
</feature>
<name>A0A6J2UHQ0_DROLE</name>
<accession>A0A6J2UHQ0</accession>